<evidence type="ECO:0000313" key="3">
    <source>
        <dbReference type="Proteomes" id="UP000037035"/>
    </source>
</evidence>
<evidence type="ECO:0000313" key="2">
    <source>
        <dbReference type="EMBL" id="KNZ48868.1"/>
    </source>
</evidence>
<comment type="caution">
    <text evidence="2">The sequence shown here is derived from an EMBL/GenBank/DDBJ whole genome shotgun (WGS) entry which is preliminary data.</text>
</comment>
<feature type="region of interest" description="Disordered" evidence="1">
    <location>
        <begin position="12"/>
        <end position="34"/>
    </location>
</feature>
<evidence type="ECO:0000256" key="1">
    <source>
        <dbReference type="SAM" id="MobiDB-lite"/>
    </source>
</evidence>
<proteinExistence type="predicted"/>
<dbReference type="Proteomes" id="UP000037035">
    <property type="component" value="Unassembled WGS sequence"/>
</dbReference>
<dbReference type="AlphaFoldDB" id="A0A0L6UK38"/>
<name>A0A0L6UK38_9BASI</name>
<reference evidence="2 3" key="1">
    <citation type="submission" date="2015-08" db="EMBL/GenBank/DDBJ databases">
        <title>Next Generation Sequencing and Analysis of the Genome of Puccinia sorghi L Schw, the Causal Agent of Maize Common Rust.</title>
        <authorList>
            <person name="Rochi L."/>
            <person name="Burguener G."/>
            <person name="Darino M."/>
            <person name="Turjanski A."/>
            <person name="Kreff E."/>
            <person name="Dieguez M.J."/>
            <person name="Sacco F."/>
        </authorList>
    </citation>
    <scope>NUCLEOTIDE SEQUENCE [LARGE SCALE GENOMIC DNA]</scope>
    <source>
        <strain evidence="2 3">RO10H11247</strain>
    </source>
</reference>
<dbReference type="OrthoDB" id="10410925at2759"/>
<dbReference type="VEuPathDB" id="FungiDB:VP01_5356g1"/>
<protein>
    <submittedName>
        <fullName evidence="2">Uncharacterized protein</fullName>
    </submittedName>
</protein>
<accession>A0A0L6UK38</accession>
<sequence>MMMFTGLQEVAARMASQPTPPPPSATRSDPVKTPQSLRVFIRSNICQILLKPDLQAYGRKPGAKSRGVKSPFTIIKVSIGAPQLPDCAQHFPLSPNRN</sequence>
<dbReference type="EMBL" id="LAVV01010560">
    <property type="protein sequence ID" value="KNZ48868.1"/>
    <property type="molecule type" value="Genomic_DNA"/>
</dbReference>
<organism evidence="2 3">
    <name type="scientific">Puccinia sorghi</name>
    <dbReference type="NCBI Taxonomy" id="27349"/>
    <lineage>
        <taxon>Eukaryota</taxon>
        <taxon>Fungi</taxon>
        <taxon>Dikarya</taxon>
        <taxon>Basidiomycota</taxon>
        <taxon>Pucciniomycotina</taxon>
        <taxon>Pucciniomycetes</taxon>
        <taxon>Pucciniales</taxon>
        <taxon>Pucciniaceae</taxon>
        <taxon>Puccinia</taxon>
    </lineage>
</organism>
<gene>
    <name evidence="2" type="ORF">VP01_5356g1</name>
</gene>
<keyword evidence="3" id="KW-1185">Reference proteome</keyword>